<proteinExistence type="predicted"/>
<evidence type="ECO:0000313" key="2">
    <source>
        <dbReference type="EMBL" id="SFE29727.1"/>
    </source>
</evidence>
<sequence length="337" mass="38931">MEISIRQYRDYAHSIGILQGLDIKNENQQFSNLKFSSFNETNANSILQNYAPHILDEIDGLAHALKIEYSKALKLFSGYVIPQVEGMGCSSVVHLNFAIRNYDFSPELYDHCFTMLQPQECFATAGNSIHIVGRLEGVNEESLFIAFHFVNNEVTKEGLMASTIVRIILDVCKDTSSAIEVIKELPISWSYNFSLADRYGEIAVVEKSPFATKIRRNDELRLLTCTNHFQNECLKYLNRDNDFTQSHKRLSNMDLQHLNHMNGEQIFKWFSNPKSPMFYQNYQDYFGTMHSFAYLFNDQVIYISLPHGKPHKIDWSDWIKGYDSRLETLSGEIVEKA</sequence>
<dbReference type="SUPFAM" id="SSF56235">
    <property type="entry name" value="N-terminal nucleophile aminohydrolases (Ntn hydrolases)"/>
    <property type="match status" value="1"/>
</dbReference>
<dbReference type="EMBL" id="FOMR01000012">
    <property type="protein sequence ID" value="SFE29727.1"/>
    <property type="molecule type" value="Genomic_DNA"/>
</dbReference>
<feature type="domain" description="Peptidase C45 hydrolase" evidence="1">
    <location>
        <begin position="97"/>
        <end position="307"/>
    </location>
</feature>
<reference evidence="3" key="1">
    <citation type="submission" date="2016-10" db="EMBL/GenBank/DDBJ databases">
        <authorList>
            <person name="Varghese N."/>
            <person name="Submissions S."/>
        </authorList>
    </citation>
    <scope>NUCLEOTIDE SEQUENCE [LARGE SCALE GENOMIC DNA]</scope>
    <source>
        <strain evidence="3">DSM 22530</strain>
    </source>
</reference>
<keyword evidence="3" id="KW-1185">Reference proteome</keyword>
<dbReference type="GO" id="GO:0016787">
    <property type="term" value="F:hydrolase activity"/>
    <property type="evidence" value="ECO:0007669"/>
    <property type="project" value="UniProtKB-KW"/>
</dbReference>
<evidence type="ECO:0000313" key="3">
    <source>
        <dbReference type="Proteomes" id="UP000199474"/>
    </source>
</evidence>
<dbReference type="InterPro" id="IPR029055">
    <property type="entry name" value="Ntn_hydrolases_N"/>
</dbReference>
<keyword evidence="2" id="KW-0378">Hydrolase</keyword>
<dbReference type="InterPro" id="IPR047801">
    <property type="entry name" value="Peptidase_C45"/>
</dbReference>
<dbReference type="RefSeq" id="WP_090086798.1">
    <property type="nucleotide sequence ID" value="NZ_FOMR01000012.1"/>
</dbReference>
<gene>
    <name evidence="2" type="ORF">SAMN05216238_11255</name>
</gene>
<dbReference type="InterPro" id="IPR005079">
    <property type="entry name" value="Peptidase_C45_hydrolase"/>
</dbReference>
<dbReference type="NCBIfam" id="NF040521">
    <property type="entry name" value="C45_proenzyme"/>
    <property type="match status" value="1"/>
</dbReference>
<accession>A0A1I1ZDD5</accession>
<dbReference type="Pfam" id="PF03417">
    <property type="entry name" value="AAT"/>
    <property type="match status" value="1"/>
</dbReference>
<organism evidence="2 3">
    <name type="scientific">Lentibacillus persicus</name>
    <dbReference type="NCBI Taxonomy" id="640948"/>
    <lineage>
        <taxon>Bacteria</taxon>
        <taxon>Bacillati</taxon>
        <taxon>Bacillota</taxon>
        <taxon>Bacilli</taxon>
        <taxon>Bacillales</taxon>
        <taxon>Bacillaceae</taxon>
        <taxon>Lentibacillus</taxon>
    </lineage>
</organism>
<dbReference type="InterPro" id="IPR047794">
    <property type="entry name" value="C45_proenzyme-like"/>
</dbReference>
<dbReference type="AlphaFoldDB" id="A0A1I1ZDD5"/>
<dbReference type="STRING" id="640948.SAMN05216238_11255"/>
<dbReference type="Gene3D" id="3.60.60.10">
    <property type="entry name" value="Penicillin V Acylase, Chain A"/>
    <property type="match status" value="1"/>
</dbReference>
<dbReference type="Proteomes" id="UP000199474">
    <property type="component" value="Unassembled WGS sequence"/>
</dbReference>
<name>A0A1I1ZDD5_9BACI</name>
<evidence type="ECO:0000259" key="1">
    <source>
        <dbReference type="Pfam" id="PF03417"/>
    </source>
</evidence>
<dbReference type="PANTHER" id="PTHR34180">
    <property type="entry name" value="PEPTIDASE C45"/>
    <property type="match status" value="1"/>
</dbReference>
<protein>
    <submittedName>
        <fullName evidence="2">Predicted choloylglycine hydrolase</fullName>
    </submittedName>
</protein>
<dbReference type="PANTHER" id="PTHR34180:SF1">
    <property type="entry name" value="BETA-ALANYL-DOPAMINE_CARCININE HYDROLASE"/>
    <property type="match status" value="1"/>
</dbReference>
<dbReference type="OrthoDB" id="8617387at2"/>